<feature type="transmembrane region" description="Helical" evidence="6">
    <location>
        <begin position="182"/>
        <end position="205"/>
    </location>
</feature>
<organism evidence="7">
    <name type="scientific">uncultured Poseidoniia archaeon</name>
    <dbReference type="NCBI Taxonomy" id="1697135"/>
    <lineage>
        <taxon>Archaea</taxon>
        <taxon>Methanobacteriati</taxon>
        <taxon>Thermoplasmatota</taxon>
        <taxon>Candidatus Poseidoniia</taxon>
        <taxon>environmental samples</taxon>
    </lineage>
</organism>
<reference evidence="7" key="2">
    <citation type="journal article" date="2015" name="ISME J.">
        <title>A new class of marine Euryarchaeota group II from the Mediterranean deep chlorophyll maximum.</title>
        <authorList>
            <person name="Martin-Cuadrado A.B."/>
            <person name="Garcia-Heredia I."/>
            <person name="Molto A.G."/>
            <person name="Lopez-Ubeda R."/>
            <person name="Kimes N."/>
            <person name="Lopez-Garcia P."/>
            <person name="Moreira D."/>
            <person name="Rodriguez-Valera F."/>
        </authorList>
    </citation>
    <scope>NUCLEOTIDE SEQUENCE</scope>
</reference>
<evidence type="ECO:0000256" key="1">
    <source>
        <dbReference type="ARBA" id="ARBA00004141"/>
    </source>
</evidence>
<evidence type="ECO:0008006" key="8">
    <source>
        <dbReference type="Google" id="ProtNLM"/>
    </source>
</evidence>
<evidence type="ECO:0000256" key="2">
    <source>
        <dbReference type="ARBA" id="ARBA00022692"/>
    </source>
</evidence>
<comment type="subcellular location">
    <subcellularLocation>
        <location evidence="1">Membrane</location>
        <topology evidence="1">Multi-pass membrane protein</topology>
    </subcellularLocation>
</comment>
<feature type="transmembrane region" description="Helical" evidence="6">
    <location>
        <begin position="12"/>
        <end position="35"/>
    </location>
</feature>
<feature type="region of interest" description="Disordered" evidence="5">
    <location>
        <begin position="241"/>
        <end position="282"/>
    </location>
</feature>
<feature type="compositionally biased region" description="Polar residues" evidence="5">
    <location>
        <begin position="260"/>
        <end position="275"/>
    </location>
</feature>
<reference evidence="7" key="1">
    <citation type="submission" date="2014-11" db="EMBL/GenBank/DDBJ databases">
        <authorList>
            <person name="Zhu J."/>
            <person name="Qi W."/>
            <person name="Song R."/>
        </authorList>
    </citation>
    <scope>NUCLEOTIDE SEQUENCE</scope>
</reference>
<dbReference type="GO" id="GO:0016020">
    <property type="term" value="C:membrane"/>
    <property type="evidence" value="ECO:0007669"/>
    <property type="project" value="UniProtKB-SubCell"/>
</dbReference>
<keyword evidence="3 6" id="KW-1133">Transmembrane helix</keyword>
<proteinExistence type="predicted"/>
<name>A0A1B1TCM1_9ARCH</name>
<feature type="compositionally biased region" description="Basic residues" evidence="5">
    <location>
        <begin position="248"/>
        <end position="257"/>
    </location>
</feature>
<evidence type="ECO:0000256" key="4">
    <source>
        <dbReference type="ARBA" id="ARBA00023136"/>
    </source>
</evidence>
<evidence type="ECO:0000256" key="5">
    <source>
        <dbReference type="SAM" id="MobiDB-lite"/>
    </source>
</evidence>
<keyword evidence="2 6" id="KW-0812">Transmembrane</keyword>
<dbReference type="AlphaFoldDB" id="A0A1B1TCM1"/>
<dbReference type="SMART" id="SM01415">
    <property type="entry name" value="DUF106"/>
    <property type="match status" value="1"/>
</dbReference>
<dbReference type="EMBL" id="KP211866">
    <property type="protein sequence ID" value="ANV80030.1"/>
    <property type="molecule type" value="Genomic_DNA"/>
</dbReference>
<protein>
    <recommendedName>
        <fullName evidence="8">DUF106 domain-containing protein</fullName>
    </recommendedName>
</protein>
<dbReference type="PANTHER" id="PTHR42198:SF1">
    <property type="entry name" value="INTEGRAL MEMBRANE PROTEIN"/>
    <property type="match status" value="1"/>
</dbReference>
<accession>A0A1B1TCM1</accession>
<feature type="transmembrane region" description="Helical" evidence="6">
    <location>
        <begin position="63"/>
        <end position="82"/>
    </location>
</feature>
<evidence type="ECO:0000256" key="3">
    <source>
        <dbReference type="ARBA" id="ARBA00022989"/>
    </source>
</evidence>
<feature type="transmembrane region" description="Helical" evidence="6">
    <location>
        <begin position="143"/>
        <end position="162"/>
    </location>
</feature>
<dbReference type="Pfam" id="PF01956">
    <property type="entry name" value="EMC3_TMCO1"/>
    <property type="match status" value="1"/>
</dbReference>
<dbReference type="PANTHER" id="PTHR42198">
    <property type="entry name" value="INTEGRAL MEMBRANE PROTEIN"/>
    <property type="match status" value="1"/>
</dbReference>
<keyword evidence="4 6" id="KW-0472">Membrane</keyword>
<dbReference type="InterPro" id="IPR038978">
    <property type="entry name" value="MJ0935"/>
</dbReference>
<evidence type="ECO:0000256" key="6">
    <source>
        <dbReference type="SAM" id="Phobius"/>
    </source>
</evidence>
<dbReference type="InterPro" id="IPR002809">
    <property type="entry name" value="EMC3/TMCO1"/>
</dbReference>
<evidence type="ECO:0000313" key="7">
    <source>
        <dbReference type="EMBL" id="ANV80030.1"/>
    </source>
</evidence>
<sequence>MVDAGPNGNAQPAGMGSAMLPMLFLLLMMMSLMMFPGMRNSLSDGAGTVIEPFLFGTLGLEQFFVPTVFILGSSIMIVNTVIRSFFMDPLKQAHHSHRSKQISQQMREARMSRDTAKIDKMQKLQMEMMPEQMAMQGAMMKPMMFTMIFIIGIFSWMADTVIDFRVDYVSLPWQPMWGFENRIMWIFPAWIATYITMSAPLGRIVDRHLKLLRYRSHPVVLAGDMIPEPLLYLLEDDKAKSSSDSRTRRSQRKRAGPRKTGNQLSESQRRSSGNLQVAPPQKGTLCPSCESDNIVRTARGKLRCNVCRIEWR</sequence>